<evidence type="ECO:0000256" key="2">
    <source>
        <dbReference type="ARBA" id="ARBA00007362"/>
    </source>
</evidence>
<dbReference type="InterPro" id="IPR037185">
    <property type="entry name" value="EmrE-like"/>
</dbReference>
<dbReference type="SUPFAM" id="SSF103481">
    <property type="entry name" value="Multidrug resistance efflux transporter EmrE"/>
    <property type="match status" value="2"/>
</dbReference>
<reference evidence="5 6" key="1">
    <citation type="journal article" date="2015" name="PLoS ONE">
        <title>Genome Sequence of Bacillus endophyticus and Analysis of Its Companion Mechanism in the Ketogulonigenium vulgare-Bacillus Strain Consortium.</title>
        <authorList>
            <person name="Jia N."/>
            <person name="Du J."/>
            <person name="Ding M.Z."/>
            <person name="Gao F."/>
            <person name="Yuan Y.J."/>
        </authorList>
    </citation>
    <scope>NUCLEOTIDE SEQUENCE [LARGE SCALE GENOMIC DNA]</scope>
    <source>
        <strain evidence="5 6">Hbe603</strain>
    </source>
</reference>
<evidence type="ECO:0000256" key="3">
    <source>
        <dbReference type="SAM" id="Phobius"/>
    </source>
</evidence>
<feature type="transmembrane region" description="Helical" evidence="3">
    <location>
        <begin position="149"/>
        <end position="167"/>
    </location>
</feature>
<feature type="transmembrane region" description="Helical" evidence="3">
    <location>
        <begin position="264"/>
        <end position="282"/>
    </location>
</feature>
<evidence type="ECO:0000313" key="5">
    <source>
        <dbReference type="EMBL" id="AKO94986.1"/>
    </source>
</evidence>
<dbReference type="AlphaFoldDB" id="A0A0H4KPX7"/>
<keyword evidence="3" id="KW-0472">Membrane</keyword>
<dbReference type="EMBL" id="CP011974">
    <property type="protein sequence ID" value="AKO94986.1"/>
    <property type="molecule type" value="Genomic_DNA"/>
</dbReference>
<dbReference type="KEGG" id="beo:BEH_06050"/>
<dbReference type="RefSeq" id="WP_026009621.1">
    <property type="nucleotide sequence ID" value="NZ_ALIM01000023.1"/>
</dbReference>
<comment type="similarity">
    <text evidence="2">Belongs to the EamA transporter family.</text>
</comment>
<evidence type="ECO:0000313" key="6">
    <source>
        <dbReference type="Proteomes" id="UP000036202"/>
    </source>
</evidence>
<dbReference type="Proteomes" id="UP000036202">
    <property type="component" value="Chromosome"/>
</dbReference>
<keyword evidence="6" id="KW-1185">Reference proteome</keyword>
<evidence type="ECO:0000256" key="1">
    <source>
        <dbReference type="ARBA" id="ARBA00004127"/>
    </source>
</evidence>
<evidence type="ECO:0000259" key="4">
    <source>
        <dbReference type="Pfam" id="PF00892"/>
    </source>
</evidence>
<feature type="transmembrane region" description="Helical" evidence="3">
    <location>
        <begin position="179"/>
        <end position="196"/>
    </location>
</feature>
<accession>A0A0H4KPX7</accession>
<keyword evidence="3" id="KW-1133">Transmembrane helix</keyword>
<proteinExistence type="inferred from homology"/>
<dbReference type="PATRIC" id="fig|135735.6.peg.1205"/>
<comment type="subcellular location">
    <subcellularLocation>
        <location evidence="1">Endomembrane system</location>
        <topology evidence="1">Multi-pass membrane protein</topology>
    </subcellularLocation>
</comment>
<feature type="transmembrane region" description="Helical" evidence="3">
    <location>
        <begin position="208"/>
        <end position="229"/>
    </location>
</feature>
<feature type="transmembrane region" description="Helical" evidence="3">
    <location>
        <begin position="118"/>
        <end position="137"/>
    </location>
</feature>
<dbReference type="OrthoDB" id="3180815at2"/>
<protein>
    <recommendedName>
        <fullName evidence="4">EamA domain-containing protein</fullName>
    </recommendedName>
</protein>
<dbReference type="GO" id="GO:0016020">
    <property type="term" value="C:membrane"/>
    <property type="evidence" value="ECO:0007669"/>
    <property type="project" value="InterPro"/>
</dbReference>
<feature type="domain" description="EamA" evidence="4">
    <location>
        <begin position="2"/>
        <end position="133"/>
    </location>
</feature>
<dbReference type="InterPro" id="IPR000620">
    <property type="entry name" value="EamA_dom"/>
</dbReference>
<feature type="transmembrane region" description="Helical" evidence="3">
    <location>
        <begin position="87"/>
        <end position="106"/>
    </location>
</feature>
<organism evidence="5 6">
    <name type="scientific">Priestia filamentosa</name>
    <dbReference type="NCBI Taxonomy" id="1402861"/>
    <lineage>
        <taxon>Bacteria</taxon>
        <taxon>Bacillati</taxon>
        <taxon>Bacillota</taxon>
        <taxon>Bacilli</taxon>
        <taxon>Bacillales</taxon>
        <taxon>Bacillaceae</taxon>
        <taxon>Priestia</taxon>
    </lineage>
</organism>
<feature type="transmembrane region" description="Helical" evidence="3">
    <location>
        <begin position="34"/>
        <end position="52"/>
    </location>
</feature>
<keyword evidence="3" id="KW-0812">Transmembrane</keyword>
<feature type="domain" description="EamA" evidence="4">
    <location>
        <begin position="147"/>
        <end position="278"/>
    </location>
</feature>
<feature type="transmembrane region" description="Helical" evidence="3">
    <location>
        <begin position="241"/>
        <end position="258"/>
    </location>
</feature>
<reference evidence="6" key="2">
    <citation type="submission" date="2015-06" db="EMBL/GenBank/DDBJ databases">
        <title>Genome Sequence of Bacillus endophyticus and Analysis of its Companion Mechanism in the Ketogulonigenium vulgare-Bacillus strain Consortium.</title>
        <authorList>
            <person name="Jia N."/>
            <person name="Du J."/>
            <person name="Ding M.-Z."/>
            <person name="Gao F."/>
            <person name="Yuan Y.-J."/>
        </authorList>
    </citation>
    <scope>NUCLEOTIDE SEQUENCE [LARGE SCALE GENOMIC DNA]</scope>
    <source>
        <strain evidence="6">Hbe603</strain>
    </source>
</reference>
<feature type="transmembrane region" description="Helical" evidence="3">
    <location>
        <begin position="64"/>
        <end position="81"/>
    </location>
</feature>
<dbReference type="Pfam" id="PF00892">
    <property type="entry name" value="EamA"/>
    <property type="match status" value="2"/>
</dbReference>
<dbReference type="PANTHER" id="PTHR22911:SF137">
    <property type="entry name" value="SOLUTE CARRIER FAMILY 35 MEMBER G2-RELATED"/>
    <property type="match status" value="1"/>
</dbReference>
<sequence>MKAILFVLAGSCSYGILSTIVKISYSKGFGVENVIGSQMLIGAVLLWVLNLFCKRNRLTWKQKMKLIAVGCFTFSTSVLYYNALKTIPASIAIVLLFQFTWMGILLESIFAKKRPSARYVVSALFLLGGTVLAGALLEGKGLQLDPKGIALGLLAALSFALFIFSSGKVEVSVPPIQRSAYMSIGAVVLTFIVLQPTFVFDGDLGEGLWLWGSMLGLFGACLPPLLFALGMPKVDPGIGSILGAAELPTAVICSGIFLHESISSLQWTGLILIFVGIAYPQFKGVTKTKIRQQM</sequence>
<dbReference type="GeneID" id="93702449"/>
<gene>
    <name evidence="5" type="ORF">BEH_06050</name>
</gene>
<dbReference type="PANTHER" id="PTHR22911">
    <property type="entry name" value="ACYL-MALONYL CONDENSING ENZYME-RELATED"/>
    <property type="match status" value="1"/>
</dbReference>
<name>A0A0H4KPX7_9BACI</name>